<keyword evidence="5 8" id="KW-0998">Cell outer membrane</keyword>
<dbReference type="InterPro" id="IPR023703">
    <property type="entry name" value="MltF"/>
</dbReference>
<dbReference type="InterPro" id="IPR000189">
    <property type="entry name" value="Transglyc_AS"/>
</dbReference>
<gene>
    <name evidence="8 11" type="primary">mltF</name>
    <name evidence="11" type="ORF">DBZ36_13060</name>
</gene>
<comment type="catalytic activity">
    <reaction evidence="8">
        <text>Exolytic cleavage of the (1-&gt;4)-beta-glycosidic linkage between N-acetylmuramic acid (MurNAc) and N-acetylglucosamine (GlcNAc) residues in peptidoglycan, from either the reducing or the non-reducing ends of the peptidoglycan chains, with concomitant formation of a 1,6-anhydrobond in the MurNAc residue.</text>
        <dbReference type="EC" id="4.2.2.n1"/>
    </reaction>
</comment>
<dbReference type="InterPro" id="IPR023346">
    <property type="entry name" value="Lysozyme-like_dom_sf"/>
</dbReference>
<keyword evidence="6 8" id="KW-0456">Lyase</keyword>
<dbReference type="GO" id="GO:0071555">
    <property type="term" value="P:cell wall organization"/>
    <property type="evidence" value="ECO:0007669"/>
    <property type="project" value="UniProtKB-KW"/>
</dbReference>
<protein>
    <recommendedName>
        <fullName evidence="8">Membrane-bound lytic murein transglycosylase F</fullName>
        <ecNumber evidence="8">4.2.2.n1</ecNumber>
    </recommendedName>
    <alternativeName>
        <fullName evidence="8">Murein lyase F</fullName>
    </alternativeName>
</protein>
<comment type="similarity">
    <text evidence="8">In the N-terminal section; belongs to the bacterial solute-binding protein 3 family.</text>
</comment>
<evidence type="ECO:0000259" key="10">
    <source>
        <dbReference type="SMART" id="SM00062"/>
    </source>
</evidence>
<dbReference type="CDD" id="cd13403">
    <property type="entry name" value="MLTF-like"/>
    <property type="match status" value="1"/>
</dbReference>
<comment type="caution">
    <text evidence="11">The sequence shown here is derived from an EMBL/GenBank/DDBJ whole genome shotgun (WGS) entry which is preliminary data.</text>
</comment>
<organism evidence="11 12">
    <name type="scientific">Alginatibacterium sediminis</name>
    <dbReference type="NCBI Taxonomy" id="2164068"/>
    <lineage>
        <taxon>Bacteria</taxon>
        <taxon>Pseudomonadati</taxon>
        <taxon>Pseudomonadota</taxon>
        <taxon>Gammaproteobacteria</taxon>
        <taxon>Alteromonadales</taxon>
        <taxon>Alteromonadaceae</taxon>
        <taxon>Alginatibacterium</taxon>
    </lineage>
</organism>
<keyword evidence="4 8" id="KW-0472">Membrane</keyword>
<accession>A0A420E9J3</accession>
<evidence type="ECO:0000256" key="5">
    <source>
        <dbReference type="ARBA" id="ARBA00023237"/>
    </source>
</evidence>
<dbReference type="Pfam" id="PF00497">
    <property type="entry name" value="SBP_bac_3"/>
    <property type="match status" value="1"/>
</dbReference>
<proteinExistence type="inferred from homology"/>
<dbReference type="SMART" id="SM00062">
    <property type="entry name" value="PBPb"/>
    <property type="match status" value="1"/>
</dbReference>
<feature type="compositionally biased region" description="Basic and acidic residues" evidence="9">
    <location>
        <begin position="534"/>
        <end position="543"/>
    </location>
</feature>
<dbReference type="EC" id="4.2.2.n1" evidence="8"/>
<evidence type="ECO:0000313" key="12">
    <source>
        <dbReference type="Proteomes" id="UP000286482"/>
    </source>
</evidence>
<dbReference type="SUPFAM" id="SSF53850">
    <property type="entry name" value="Periplasmic binding protein-like II"/>
    <property type="match status" value="1"/>
</dbReference>
<comment type="caution">
    <text evidence="8">Lacks conserved residue(s) required for the propagation of feature annotation.</text>
</comment>
<evidence type="ECO:0000256" key="8">
    <source>
        <dbReference type="HAMAP-Rule" id="MF_02016"/>
    </source>
</evidence>
<dbReference type="Proteomes" id="UP000286482">
    <property type="component" value="Unassembled WGS sequence"/>
</dbReference>
<evidence type="ECO:0000256" key="1">
    <source>
        <dbReference type="ARBA" id="ARBA00007734"/>
    </source>
</evidence>
<dbReference type="SUPFAM" id="SSF53955">
    <property type="entry name" value="Lysozyme-like"/>
    <property type="match status" value="1"/>
</dbReference>
<evidence type="ECO:0000256" key="4">
    <source>
        <dbReference type="ARBA" id="ARBA00023136"/>
    </source>
</evidence>
<feature type="signal peptide" evidence="8">
    <location>
        <begin position="1"/>
        <end position="22"/>
    </location>
</feature>
<dbReference type="GO" id="GO:0009253">
    <property type="term" value="P:peptidoglycan catabolic process"/>
    <property type="evidence" value="ECO:0007669"/>
    <property type="project" value="TreeGrafter"/>
</dbReference>
<dbReference type="HAMAP" id="MF_02016">
    <property type="entry name" value="MltF"/>
    <property type="match status" value="1"/>
</dbReference>
<evidence type="ECO:0000256" key="6">
    <source>
        <dbReference type="ARBA" id="ARBA00023239"/>
    </source>
</evidence>
<dbReference type="GO" id="GO:0009279">
    <property type="term" value="C:cell outer membrane"/>
    <property type="evidence" value="ECO:0007669"/>
    <property type="project" value="UniProtKB-SubCell"/>
</dbReference>
<evidence type="ECO:0000256" key="3">
    <source>
        <dbReference type="ARBA" id="ARBA00022729"/>
    </source>
</evidence>
<feature type="active site" evidence="8">
    <location>
        <position position="308"/>
    </location>
</feature>
<dbReference type="EMBL" id="RAQO01000007">
    <property type="protein sequence ID" value="RKF17384.1"/>
    <property type="molecule type" value="Genomic_DNA"/>
</dbReference>
<dbReference type="InterPro" id="IPR001638">
    <property type="entry name" value="Solute-binding_3/MltF_N"/>
</dbReference>
<dbReference type="GO" id="GO:0016998">
    <property type="term" value="P:cell wall macromolecule catabolic process"/>
    <property type="evidence" value="ECO:0007669"/>
    <property type="project" value="UniProtKB-UniRule"/>
</dbReference>
<feature type="region of interest" description="Disordered" evidence="9">
    <location>
        <begin position="507"/>
        <end position="543"/>
    </location>
</feature>
<comment type="similarity">
    <text evidence="2">Belongs to the bacterial solute-binding protein 3 family.</text>
</comment>
<dbReference type="Pfam" id="PF01464">
    <property type="entry name" value="SLT"/>
    <property type="match status" value="1"/>
</dbReference>
<evidence type="ECO:0000256" key="7">
    <source>
        <dbReference type="ARBA" id="ARBA00023316"/>
    </source>
</evidence>
<dbReference type="AlphaFoldDB" id="A0A420E9J3"/>
<keyword evidence="3 8" id="KW-0732">Signal</keyword>
<dbReference type="PROSITE" id="PS51257">
    <property type="entry name" value="PROKAR_LIPOPROTEIN"/>
    <property type="match status" value="1"/>
</dbReference>
<dbReference type="FunFam" id="1.10.530.10:FF:000003">
    <property type="entry name" value="Membrane-bound lytic murein transglycosylase F"/>
    <property type="match status" value="1"/>
</dbReference>
<dbReference type="Gene3D" id="3.40.190.10">
    <property type="entry name" value="Periplasmic binding protein-like II"/>
    <property type="match status" value="2"/>
</dbReference>
<feature type="domain" description="Solute-binding protein family 3/N-terminal" evidence="10">
    <location>
        <begin position="40"/>
        <end position="263"/>
    </location>
</feature>
<dbReference type="PANTHER" id="PTHR35936">
    <property type="entry name" value="MEMBRANE-BOUND LYTIC MUREIN TRANSGLYCOSYLASE F"/>
    <property type="match status" value="1"/>
</dbReference>
<dbReference type="NCBIfam" id="NF008112">
    <property type="entry name" value="PRK10859.1"/>
    <property type="match status" value="1"/>
</dbReference>
<sequence length="543" mass="62721" precursor="true">MHLPRFLVRLFAVFSVVLLLQACERQPTTNYLDQIKDSGELRVGTLYSHQTFFYNQDGLESGLEYDLLTQLAQSLGVTLRMIPLISQEELFKAMNNDQVDLLAAGLSPTRKNRVFFRYSPHIYKVNSHLVYRRGSNRPRTLEEIDDTVWLLRNSYNEQLLEESIDGDETIEIKFADYDENELLRQIAEQEISYALVNDSNLMIQRRSYPELSSALTLEEDLGIVWYMSRERDDSFYSTVLDFVGKRHIDGTIAKLYQRYLSYIEDFDYVDTRAFVRAVDDRLPKYQAWFEQYAGTLDWRLLAAVGYQESHWKADAVSPTGVRGIMMLTNPTAKSVGVKDRTDPEQSIRGGATYLQQLIGRVPETIPEDEKIWFALASYNIGFGHVLDARLLTRMQGADDNSWDEVKERLPLLMQRKWHRQTRYGYARGKEAYHYVTNIQMYYQNLLLLLNQQQEQQRIEELAILEQQKLDLAAELAASQMAAAEQGMQYGHEIFNLDFQLTTLSDASSAETQDVQSVENEMGKAVDPIESADDSIDKLEKNSQ</sequence>
<reference evidence="11 12" key="1">
    <citation type="submission" date="2018-09" db="EMBL/GenBank/DDBJ databases">
        <authorList>
            <person name="Wang Z."/>
        </authorList>
    </citation>
    <scope>NUCLEOTIDE SEQUENCE [LARGE SCALE GENOMIC DNA]</scope>
    <source>
        <strain evidence="11 12">ALS 81</strain>
    </source>
</reference>
<dbReference type="GO" id="GO:0008933">
    <property type="term" value="F:peptidoglycan lytic transglycosylase activity"/>
    <property type="evidence" value="ECO:0007669"/>
    <property type="project" value="UniProtKB-UniRule"/>
</dbReference>
<comment type="function">
    <text evidence="8">Murein-degrading enzyme that degrades murein glycan strands and insoluble, high-molecular weight murein sacculi, with the concomitant formation of a 1,6-anhydromuramoyl product. Lytic transglycosylases (LTs) play an integral role in the metabolism of the peptidoglycan (PG) sacculus. Their lytic action creates space within the PG sacculus to allow for its expansion as well as for the insertion of various structures such as secretion systems and flagella.</text>
</comment>
<comment type="similarity">
    <text evidence="1">Belongs to the transglycosylase Slt family.</text>
</comment>
<dbReference type="Gene3D" id="1.10.530.10">
    <property type="match status" value="1"/>
</dbReference>
<evidence type="ECO:0000313" key="11">
    <source>
        <dbReference type="EMBL" id="RKF17384.1"/>
    </source>
</evidence>
<name>A0A420E9J3_9ALTE</name>
<feature type="compositionally biased region" description="Polar residues" evidence="9">
    <location>
        <begin position="507"/>
        <end position="518"/>
    </location>
</feature>
<comment type="domain">
    <text evidence="8">The N-terminal domain does not have lytic activity and probably modulates enzymatic activity. The C-terminal domain is the catalytic active domain.</text>
</comment>
<evidence type="ECO:0000256" key="9">
    <source>
        <dbReference type="SAM" id="MobiDB-lite"/>
    </source>
</evidence>
<feature type="region of interest" description="LT domain" evidence="8">
    <location>
        <begin position="264"/>
        <end position="543"/>
    </location>
</feature>
<dbReference type="PANTHER" id="PTHR35936:SF32">
    <property type="entry name" value="MEMBRANE-BOUND LYTIC MUREIN TRANSGLYCOSYLASE F"/>
    <property type="match status" value="1"/>
</dbReference>
<dbReference type="PROSITE" id="PS00922">
    <property type="entry name" value="TRANSGLYCOSYLASE"/>
    <property type="match status" value="1"/>
</dbReference>
<dbReference type="CDD" id="cd01009">
    <property type="entry name" value="PBP2_YfhD_N"/>
    <property type="match status" value="1"/>
</dbReference>
<keyword evidence="12" id="KW-1185">Reference proteome</keyword>
<keyword evidence="7 8" id="KW-0961">Cell wall biogenesis/degradation</keyword>
<comment type="similarity">
    <text evidence="8">In the C-terminal section; belongs to the transglycosylase Slt family.</text>
</comment>
<evidence type="ECO:0000256" key="2">
    <source>
        <dbReference type="ARBA" id="ARBA00010333"/>
    </source>
</evidence>
<comment type="subcellular location">
    <subcellularLocation>
        <location evidence="8">Cell outer membrane</location>
        <topology evidence="8">Peripheral membrane protein</topology>
    </subcellularLocation>
    <text evidence="8">Attached to the inner leaflet of the outer membrane.</text>
</comment>
<dbReference type="InterPro" id="IPR008258">
    <property type="entry name" value="Transglycosylase_SLT_dom_1"/>
</dbReference>
<feature type="chain" id="PRO_5019593393" description="Membrane-bound lytic murein transglycosylase F" evidence="8">
    <location>
        <begin position="23"/>
        <end position="543"/>
    </location>
</feature>